<dbReference type="EMBL" id="CAXAMM010017591">
    <property type="protein sequence ID" value="CAK9041496.1"/>
    <property type="molecule type" value="Genomic_DNA"/>
</dbReference>
<keyword evidence="1" id="KW-0436">Ligase</keyword>
<reference evidence="6 7" key="1">
    <citation type="submission" date="2024-02" db="EMBL/GenBank/DDBJ databases">
        <authorList>
            <person name="Chen Y."/>
            <person name="Shah S."/>
            <person name="Dougan E. K."/>
            <person name="Thang M."/>
            <person name="Chan C."/>
        </authorList>
    </citation>
    <scope>NUCLEOTIDE SEQUENCE [LARGE SCALE GENOMIC DNA]</scope>
</reference>
<dbReference type="Pfam" id="PF13535">
    <property type="entry name" value="ATP-grasp_4"/>
    <property type="match status" value="1"/>
</dbReference>
<organism evidence="6 7">
    <name type="scientific">Durusdinium trenchii</name>
    <dbReference type="NCBI Taxonomy" id="1381693"/>
    <lineage>
        <taxon>Eukaryota</taxon>
        <taxon>Sar</taxon>
        <taxon>Alveolata</taxon>
        <taxon>Dinophyceae</taxon>
        <taxon>Suessiales</taxon>
        <taxon>Symbiodiniaceae</taxon>
        <taxon>Durusdinium</taxon>
    </lineage>
</organism>
<evidence type="ECO:0000313" key="7">
    <source>
        <dbReference type="Proteomes" id="UP001642464"/>
    </source>
</evidence>
<dbReference type="PANTHER" id="PTHR43585">
    <property type="entry name" value="FUMIPYRROLE BIOSYNTHESIS PROTEIN C"/>
    <property type="match status" value="1"/>
</dbReference>
<keyword evidence="3 4" id="KW-0067">ATP-binding</keyword>
<evidence type="ECO:0000256" key="1">
    <source>
        <dbReference type="ARBA" id="ARBA00022598"/>
    </source>
</evidence>
<sequence>HRPTNDRGRGHAPPWVAAMTCCCGWAKLLAPQPAPRKSTVESVDSLERLRKGSWTSPLPSPHLQCSAEPEGLDLDYEWLLDMVDVDNAASRFDRVVDMDAAHGVHIEGARHFLTEQLYSYPGSLPRALTLSERERVLRVLQPTATFEMLNRIPAELVEAKSQEGQKLRRKLLAGATIVFFTAGYAGKRFIYERAMQLGVKSVIIEHPDSWAKSLVDEGIIAKFIPIDMSQDADAVFQQSLDAIRALGQDPLTLDADACVTFCELSVPVVARLCEVLGLPGHRPEAVDKARDKHRTRAEMRQAGLPTPKNMLITAPEQLPEAEQTVGFPAVIKPISGAASLGVKKVSSSEELRHGYAEVVAELSKLVVTSGALAQDDGSGKGIRAEKAMDCTILLEQYLDGGEVDVDVVMSGGEWRYAAVTDNGPTLEPYFNETWAVCPSLLPSKQQKELKDLAVETLKCLGFTEGVFHVECKYTSHGPQLIEVNARMGGGQVHETNERVWGVDLVEETLFAAAGIPCRPFIATKDPPGGGVAYCDINAEVSGTLQNLDFLVSLQQQEGIVWAKPYVKAGTKVVGPQDGLPTWIAEIVVQRRSAKEALAYLHKIQAEIKPEIH</sequence>
<dbReference type="PANTHER" id="PTHR43585:SF2">
    <property type="entry name" value="ATP-GRASP ENZYME FSQD"/>
    <property type="match status" value="1"/>
</dbReference>
<dbReference type="SUPFAM" id="SSF56059">
    <property type="entry name" value="Glutathione synthetase ATP-binding domain-like"/>
    <property type="match status" value="1"/>
</dbReference>
<gene>
    <name evidence="6" type="ORF">SCF082_LOCUS23962</name>
</gene>
<dbReference type="PROSITE" id="PS50975">
    <property type="entry name" value="ATP_GRASP"/>
    <property type="match status" value="1"/>
</dbReference>
<accession>A0ABP0LRW8</accession>
<dbReference type="Gene3D" id="3.30.470.20">
    <property type="entry name" value="ATP-grasp fold, B domain"/>
    <property type="match status" value="1"/>
</dbReference>
<dbReference type="Gene3D" id="3.40.50.20">
    <property type="match status" value="1"/>
</dbReference>
<evidence type="ECO:0000256" key="4">
    <source>
        <dbReference type="PROSITE-ProRule" id="PRU00409"/>
    </source>
</evidence>
<proteinExistence type="predicted"/>
<evidence type="ECO:0000313" key="6">
    <source>
        <dbReference type="EMBL" id="CAK9041496.1"/>
    </source>
</evidence>
<dbReference type="InterPro" id="IPR052032">
    <property type="entry name" value="ATP-dep_AA_Ligase"/>
</dbReference>
<dbReference type="InterPro" id="IPR011761">
    <property type="entry name" value="ATP-grasp"/>
</dbReference>
<dbReference type="Proteomes" id="UP001642464">
    <property type="component" value="Unassembled WGS sequence"/>
</dbReference>
<name>A0ABP0LRW8_9DINO</name>
<protein>
    <submittedName>
        <fullName evidence="6">Carnosine synthase 1 (ATP-grasp domain-containing protein 1)</fullName>
    </submittedName>
</protein>
<evidence type="ECO:0000259" key="5">
    <source>
        <dbReference type="PROSITE" id="PS50975"/>
    </source>
</evidence>
<feature type="domain" description="ATP-grasp" evidence="5">
    <location>
        <begin position="296"/>
        <end position="513"/>
    </location>
</feature>
<dbReference type="Pfam" id="PF18130">
    <property type="entry name" value="ATPgrasp_N"/>
    <property type="match status" value="1"/>
</dbReference>
<feature type="non-terminal residue" evidence="6">
    <location>
        <position position="1"/>
    </location>
</feature>
<evidence type="ECO:0000256" key="2">
    <source>
        <dbReference type="ARBA" id="ARBA00022741"/>
    </source>
</evidence>
<dbReference type="InterPro" id="IPR041472">
    <property type="entry name" value="BL00235/CARNS1_N"/>
</dbReference>
<comment type="caution">
    <text evidence="6">The sequence shown here is derived from an EMBL/GenBank/DDBJ whole genome shotgun (WGS) entry which is preliminary data.</text>
</comment>
<evidence type="ECO:0000256" key="3">
    <source>
        <dbReference type="ARBA" id="ARBA00022840"/>
    </source>
</evidence>
<keyword evidence="2 4" id="KW-0547">Nucleotide-binding</keyword>
<keyword evidence="7" id="KW-1185">Reference proteome</keyword>